<reference evidence="1" key="1">
    <citation type="journal article" date="2015" name="Nature">
        <title>Complex archaea that bridge the gap between prokaryotes and eukaryotes.</title>
        <authorList>
            <person name="Spang A."/>
            <person name="Saw J.H."/>
            <person name="Jorgensen S.L."/>
            <person name="Zaremba-Niedzwiedzka K."/>
            <person name="Martijn J."/>
            <person name="Lind A.E."/>
            <person name="van Eijk R."/>
            <person name="Schleper C."/>
            <person name="Guy L."/>
            <person name="Ettema T.J."/>
        </authorList>
    </citation>
    <scope>NUCLEOTIDE SEQUENCE</scope>
</reference>
<feature type="non-terminal residue" evidence="1">
    <location>
        <position position="28"/>
    </location>
</feature>
<sequence>MSIRIGLILAGILLVGSALADSLPASYR</sequence>
<dbReference type="AlphaFoldDB" id="A0A0F9JIJ5"/>
<protein>
    <submittedName>
        <fullName evidence="1">Uncharacterized protein</fullName>
    </submittedName>
</protein>
<name>A0A0F9JIJ5_9ZZZZ</name>
<gene>
    <name evidence="1" type="ORF">LCGC14_1821010</name>
</gene>
<evidence type="ECO:0000313" key="1">
    <source>
        <dbReference type="EMBL" id="KKL98787.1"/>
    </source>
</evidence>
<proteinExistence type="predicted"/>
<dbReference type="EMBL" id="LAZR01017831">
    <property type="protein sequence ID" value="KKL98787.1"/>
    <property type="molecule type" value="Genomic_DNA"/>
</dbReference>
<comment type="caution">
    <text evidence="1">The sequence shown here is derived from an EMBL/GenBank/DDBJ whole genome shotgun (WGS) entry which is preliminary data.</text>
</comment>
<accession>A0A0F9JIJ5</accession>
<organism evidence="1">
    <name type="scientific">marine sediment metagenome</name>
    <dbReference type="NCBI Taxonomy" id="412755"/>
    <lineage>
        <taxon>unclassified sequences</taxon>
        <taxon>metagenomes</taxon>
        <taxon>ecological metagenomes</taxon>
    </lineage>
</organism>